<comment type="caution">
    <text evidence="23">The sequence shown here is derived from an EMBL/GenBank/DDBJ whole genome shotgun (WGS) entry which is preliminary data.</text>
</comment>
<comment type="similarity">
    <text evidence="3">Belongs to the protein kinase superfamily. AGC Ser/Thr protein kinase family. cGMP subfamily.</text>
</comment>
<evidence type="ECO:0000256" key="1">
    <source>
        <dbReference type="ARBA" id="ARBA00001946"/>
    </source>
</evidence>
<evidence type="ECO:0000256" key="9">
    <source>
        <dbReference type="ARBA" id="ARBA00022723"/>
    </source>
</evidence>
<feature type="domain" description="Cyclic nucleotide-binding" evidence="21">
    <location>
        <begin position="210"/>
        <end position="308"/>
    </location>
</feature>
<keyword evidence="24" id="KW-1185">Reference proteome</keyword>
<dbReference type="Proteomes" id="UP000187209">
    <property type="component" value="Unassembled WGS sequence"/>
</dbReference>
<dbReference type="FunFam" id="2.60.120.10:FF:000068">
    <property type="entry name" value="cGMP-dependent protein kinase"/>
    <property type="match status" value="1"/>
</dbReference>
<reference evidence="23 24" key="1">
    <citation type="submission" date="2016-11" db="EMBL/GenBank/DDBJ databases">
        <title>The macronuclear genome of Stentor coeruleus: a giant cell with tiny introns.</title>
        <authorList>
            <person name="Slabodnick M."/>
            <person name="Ruby J.G."/>
            <person name="Reiff S.B."/>
            <person name="Swart E.C."/>
            <person name="Gosai S."/>
            <person name="Prabakaran S."/>
            <person name="Witkowska E."/>
            <person name="Larue G.E."/>
            <person name="Fisher S."/>
            <person name="Freeman R.M."/>
            <person name="Gunawardena J."/>
            <person name="Chu W."/>
            <person name="Stover N.A."/>
            <person name="Gregory B.D."/>
            <person name="Nowacki M."/>
            <person name="Derisi J."/>
            <person name="Roy S.W."/>
            <person name="Marshall W.F."/>
            <person name="Sood P."/>
        </authorList>
    </citation>
    <scope>NUCLEOTIDE SEQUENCE [LARGE SCALE GENOMIC DNA]</scope>
    <source>
        <strain evidence="23">WM001</strain>
    </source>
</reference>
<protein>
    <recommendedName>
        <fullName evidence="16">cGMP-dependent protein kinase</fullName>
        <ecNumber evidence="4">2.7.11.12</ecNumber>
    </recommendedName>
</protein>
<evidence type="ECO:0000313" key="23">
    <source>
        <dbReference type="EMBL" id="OMJ67391.1"/>
    </source>
</evidence>
<dbReference type="GO" id="GO:0005524">
    <property type="term" value="F:ATP binding"/>
    <property type="evidence" value="ECO:0007669"/>
    <property type="project" value="UniProtKB-UniRule"/>
</dbReference>
<dbReference type="InterPro" id="IPR018488">
    <property type="entry name" value="cNMP-bd_CS"/>
</dbReference>
<dbReference type="SUPFAM" id="SSF56112">
    <property type="entry name" value="Protein kinase-like (PK-like)"/>
    <property type="match status" value="1"/>
</dbReference>
<keyword evidence="14" id="KW-0142">cGMP-binding</keyword>
<keyword evidence="7" id="KW-0140">cGMP</keyword>
<dbReference type="EMBL" id="MPUH01001506">
    <property type="protein sequence ID" value="OMJ67391.1"/>
    <property type="molecule type" value="Genomic_DNA"/>
</dbReference>
<evidence type="ECO:0000256" key="5">
    <source>
        <dbReference type="ARBA" id="ARBA00022490"/>
    </source>
</evidence>
<dbReference type="SMART" id="SM00220">
    <property type="entry name" value="S_TKc"/>
    <property type="match status" value="1"/>
</dbReference>
<evidence type="ECO:0000256" key="2">
    <source>
        <dbReference type="ARBA" id="ARBA00004308"/>
    </source>
</evidence>
<dbReference type="GO" id="GO:0004692">
    <property type="term" value="F:cGMP-dependent protein kinase activity"/>
    <property type="evidence" value="ECO:0007669"/>
    <property type="project" value="UniProtKB-EC"/>
</dbReference>
<evidence type="ECO:0000259" key="22">
    <source>
        <dbReference type="PROSITE" id="PS51285"/>
    </source>
</evidence>
<evidence type="ECO:0000313" key="24">
    <source>
        <dbReference type="Proteomes" id="UP000187209"/>
    </source>
</evidence>
<dbReference type="PROSITE" id="PS00888">
    <property type="entry name" value="CNMP_BINDING_1"/>
    <property type="match status" value="1"/>
</dbReference>
<feature type="domain" description="Protein kinase" evidence="20">
    <location>
        <begin position="575"/>
        <end position="831"/>
    </location>
</feature>
<name>A0A1R2AS83_9CILI</name>
<evidence type="ECO:0000256" key="15">
    <source>
        <dbReference type="ARBA" id="ARBA00023136"/>
    </source>
</evidence>
<dbReference type="InterPro" id="IPR008271">
    <property type="entry name" value="Ser/Thr_kinase_AS"/>
</dbReference>
<dbReference type="GO" id="GO:0046872">
    <property type="term" value="F:metal ion binding"/>
    <property type="evidence" value="ECO:0007669"/>
    <property type="project" value="UniProtKB-KW"/>
</dbReference>
<dbReference type="CDD" id="cd00038">
    <property type="entry name" value="CAP_ED"/>
    <property type="match status" value="3"/>
</dbReference>
<keyword evidence="13" id="KW-0460">Magnesium</keyword>
<dbReference type="GO" id="GO:0030553">
    <property type="term" value="F:cGMP binding"/>
    <property type="evidence" value="ECO:0007669"/>
    <property type="project" value="UniProtKB-KW"/>
</dbReference>
<keyword evidence="5" id="KW-0963">Cytoplasm</keyword>
<evidence type="ECO:0000256" key="11">
    <source>
        <dbReference type="ARBA" id="ARBA00022777"/>
    </source>
</evidence>
<keyword evidence="10 19" id="KW-0547">Nucleotide-binding</keyword>
<dbReference type="PROSITE" id="PS50042">
    <property type="entry name" value="CNMP_BINDING_3"/>
    <property type="match status" value="3"/>
</dbReference>
<evidence type="ECO:0000256" key="13">
    <source>
        <dbReference type="ARBA" id="ARBA00022842"/>
    </source>
</evidence>
<dbReference type="AlphaFoldDB" id="A0A1R2AS83"/>
<keyword evidence="8" id="KW-0808">Transferase</keyword>
<dbReference type="PROSITE" id="PS51285">
    <property type="entry name" value="AGC_KINASE_CTER"/>
    <property type="match status" value="1"/>
</dbReference>
<dbReference type="InterPro" id="IPR018490">
    <property type="entry name" value="cNMP-bd_dom_sf"/>
</dbReference>
<dbReference type="PROSITE" id="PS00889">
    <property type="entry name" value="CNMP_BINDING_2"/>
    <property type="match status" value="1"/>
</dbReference>
<feature type="domain" description="AGC-kinase C-terminal" evidence="22">
    <location>
        <begin position="832"/>
        <end position="909"/>
    </location>
</feature>
<dbReference type="InterPro" id="IPR017441">
    <property type="entry name" value="Protein_kinase_ATP_BS"/>
</dbReference>
<evidence type="ECO:0000256" key="14">
    <source>
        <dbReference type="ARBA" id="ARBA00022992"/>
    </source>
</evidence>
<proteinExistence type="inferred from homology"/>
<dbReference type="Pfam" id="PF00069">
    <property type="entry name" value="Pkinase"/>
    <property type="match status" value="1"/>
</dbReference>
<dbReference type="Pfam" id="PF00027">
    <property type="entry name" value="cNMP_binding"/>
    <property type="match status" value="3"/>
</dbReference>
<dbReference type="GO" id="GO:0005952">
    <property type="term" value="C:cAMP-dependent protein kinase complex"/>
    <property type="evidence" value="ECO:0007669"/>
    <property type="project" value="TreeGrafter"/>
</dbReference>
<feature type="binding site" evidence="19">
    <location>
        <position position="604"/>
    </location>
    <ligand>
        <name>ATP</name>
        <dbReference type="ChEBI" id="CHEBI:30616"/>
    </ligand>
</feature>
<evidence type="ECO:0000256" key="19">
    <source>
        <dbReference type="PROSITE-ProRule" id="PRU10141"/>
    </source>
</evidence>
<dbReference type="PANTHER" id="PTHR24353:SF37">
    <property type="entry name" value="CAMP-DEPENDENT PROTEIN KINASE CATALYTIC SUBUNIT PRKX"/>
    <property type="match status" value="1"/>
</dbReference>
<keyword evidence="11" id="KW-0418">Kinase</keyword>
<evidence type="ECO:0000256" key="12">
    <source>
        <dbReference type="ARBA" id="ARBA00022840"/>
    </source>
</evidence>
<comment type="cofactor">
    <cofactor evidence="1">
        <name>Mg(2+)</name>
        <dbReference type="ChEBI" id="CHEBI:18420"/>
    </cofactor>
</comment>
<evidence type="ECO:0000256" key="4">
    <source>
        <dbReference type="ARBA" id="ARBA00012428"/>
    </source>
</evidence>
<gene>
    <name evidence="23" type="ORF">SteCoe_35459</name>
</gene>
<evidence type="ECO:0000256" key="8">
    <source>
        <dbReference type="ARBA" id="ARBA00022679"/>
    </source>
</evidence>
<dbReference type="PROSITE" id="PS00108">
    <property type="entry name" value="PROTEIN_KINASE_ST"/>
    <property type="match status" value="1"/>
</dbReference>
<dbReference type="SUPFAM" id="SSF51206">
    <property type="entry name" value="cAMP-binding domain-like"/>
    <property type="match status" value="4"/>
</dbReference>
<dbReference type="Gene3D" id="3.30.200.20">
    <property type="entry name" value="Phosphorylase Kinase, domain 1"/>
    <property type="match status" value="1"/>
</dbReference>
<comment type="subcellular location">
    <subcellularLocation>
        <location evidence="2">Endomembrane system</location>
    </subcellularLocation>
</comment>
<evidence type="ECO:0000259" key="20">
    <source>
        <dbReference type="PROSITE" id="PS50011"/>
    </source>
</evidence>
<dbReference type="Gene3D" id="1.10.510.10">
    <property type="entry name" value="Transferase(Phosphotransferase) domain 1"/>
    <property type="match status" value="1"/>
</dbReference>
<comment type="catalytic activity">
    <reaction evidence="17">
        <text>L-threonyl-[protein] + ATP = O-phospho-L-threonyl-[protein] + ADP + H(+)</text>
        <dbReference type="Rhea" id="RHEA:46608"/>
        <dbReference type="Rhea" id="RHEA-COMP:11060"/>
        <dbReference type="Rhea" id="RHEA-COMP:11605"/>
        <dbReference type="ChEBI" id="CHEBI:15378"/>
        <dbReference type="ChEBI" id="CHEBI:30013"/>
        <dbReference type="ChEBI" id="CHEBI:30616"/>
        <dbReference type="ChEBI" id="CHEBI:61977"/>
        <dbReference type="ChEBI" id="CHEBI:456216"/>
        <dbReference type="EC" id="2.7.11.12"/>
    </reaction>
</comment>
<dbReference type="PROSITE" id="PS50011">
    <property type="entry name" value="PROTEIN_KINASE_DOM"/>
    <property type="match status" value="1"/>
</dbReference>
<dbReference type="InterPro" id="IPR000719">
    <property type="entry name" value="Prot_kinase_dom"/>
</dbReference>
<keyword evidence="9" id="KW-0479">Metal-binding</keyword>
<dbReference type="InterPro" id="IPR014710">
    <property type="entry name" value="RmlC-like_jellyroll"/>
</dbReference>
<dbReference type="InterPro" id="IPR011009">
    <property type="entry name" value="Kinase-like_dom_sf"/>
</dbReference>
<evidence type="ECO:0000259" key="21">
    <source>
        <dbReference type="PROSITE" id="PS50042"/>
    </source>
</evidence>
<dbReference type="PANTHER" id="PTHR24353">
    <property type="entry name" value="CYCLIC NUCLEOTIDE-DEPENDENT PROTEIN KINASE"/>
    <property type="match status" value="1"/>
</dbReference>
<feature type="domain" description="Cyclic nucleotide-binding" evidence="21">
    <location>
        <begin position="453"/>
        <end position="551"/>
    </location>
</feature>
<evidence type="ECO:0000256" key="18">
    <source>
        <dbReference type="ARBA" id="ARBA00047462"/>
    </source>
</evidence>
<evidence type="ECO:0000256" key="6">
    <source>
        <dbReference type="ARBA" id="ARBA00022527"/>
    </source>
</evidence>
<organism evidence="23 24">
    <name type="scientific">Stentor coeruleus</name>
    <dbReference type="NCBI Taxonomy" id="5963"/>
    <lineage>
        <taxon>Eukaryota</taxon>
        <taxon>Sar</taxon>
        <taxon>Alveolata</taxon>
        <taxon>Ciliophora</taxon>
        <taxon>Postciliodesmatophora</taxon>
        <taxon>Heterotrichea</taxon>
        <taxon>Heterotrichida</taxon>
        <taxon>Stentoridae</taxon>
        <taxon>Stentor</taxon>
    </lineage>
</organism>
<keyword evidence="12 19" id="KW-0067">ATP-binding</keyword>
<dbReference type="FunFam" id="3.30.200.20:FF:000042">
    <property type="entry name" value="Aurora kinase A"/>
    <property type="match status" value="1"/>
</dbReference>
<dbReference type="GO" id="GO:0004691">
    <property type="term" value="F:cAMP-dependent protein kinase activity"/>
    <property type="evidence" value="ECO:0007669"/>
    <property type="project" value="TreeGrafter"/>
</dbReference>
<dbReference type="InterPro" id="IPR000961">
    <property type="entry name" value="AGC-kinase_C"/>
</dbReference>
<sequence>MGHSCMKMRKNPYEVQSESKYSVTSKYIRSKISGSQSNYDSKSRMKIDYNKASGELEVTSYIEASAAEIDTQALKTNEDKNLIINALNNHFIFTSLSEEDKEVVADSMQLYVFPPGSIVFEQDKPSKSYYVVRSGNLEVIVKGRKVNKIHTGEGFGELALLHDNPRSATIRCIDRVTLWGIERQMFRKVIEEMNTQIYELNREFLEKVTLLQPLSSTQKDSLAASLVPHKYTSGQKIITEGETGQQLFIIKEGTVSVQKGFKEITRKYKGDYFGEGALLNNTARSASCIAMDSVKCVSLSRETLQKILNNQLQDIIEKNTIIEAINKSETLNCLNKEQKDSIVKDLHLKSYKGGDVVIPMGTSCKSKLYIIINGRLQWAKSSALYADKANCVGDVYVTKSHAEDSKYDDDLIAASDMKVGELTKYQFELSIGGRYEEVMKENTATNVLKKVYLFNSLDNAKMKELFSMIHIEKYNDGDIIVKHSTMNENIYIVKRGKVNIVKNGEILRTVTKHDYFGERGILFDNTSVYNCVANGKATLWAIHKGDFLNLLNEPMRKQLNKRIRMEDEKVNLEDLIVVKQLGKGIFGRVYLVHPPDSHHFYALKAVPRSKIEKFAIQEHLLLEKHILMLIDHPMIVKLIRTFKDQKRIYFLLEYVHGLELSVIMRHVGVLSNSDAHFYVGSLLLVLQYLHERDIIYRDLKPDNVMIDTSGYIKLIDFGTAKQIMNRTFTLLGTPHYMAPEVIIGKGYNKNADLWSMGICMYEFLCAKVPFGDEEDDPYKVYSEILDLKISFEVEHNPPSDFAQNLIKQLLRKHPETRSGGSIENLKKHDWFSGFDWEGLICQTLVPPYTPDVGDVVEELDEESIGSNDDHWDDLLDQDSLESEHNSPEIVDTELEEFKKSIPLDWDNGF</sequence>
<dbReference type="EC" id="2.7.11.12" evidence="4"/>
<accession>A0A1R2AS83</accession>
<evidence type="ECO:0000256" key="3">
    <source>
        <dbReference type="ARBA" id="ARBA00006352"/>
    </source>
</evidence>
<feature type="domain" description="Cyclic nucleotide-binding" evidence="21">
    <location>
        <begin position="92"/>
        <end position="207"/>
    </location>
</feature>
<comment type="catalytic activity">
    <reaction evidence="18">
        <text>L-seryl-[protein] + ATP = O-phospho-L-seryl-[protein] + ADP + H(+)</text>
        <dbReference type="Rhea" id="RHEA:17989"/>
        <dbReference type="Rhea" id="RHEA-COMP:9863"/>
        <dbReference type="Rhea" id="RHEA-COMP:11604"/>
        <dbReference type="ChEBI" id="CHEBI:15378"/>
        <dbReference type="ChEBI" id="CHEBI:29999"/>
        <dbReference type="ChEBI" id="CHEBI:30616"/>
        <dbReference type="ChEBI" id="CHEBI:83421"/>
        <dbReference type="ChEBI" id="CHEBI:456216"/>
        <dbReference type="EC" id="2.7.11.12"/>
    </reaction>
</comment>
<dbReference type="PROSITE" id="PS00107">
    <property type="entry name" value="PROTEIN_KINASE_ATP"/>
    <property type="match status" value="1"/>
</dbReference>
<dbReference type="GO" id="GO:0012505">
    <property type="term" value="C:endomembrane system"/>
    <property type="evidence" value="ECO:0007669"/>
    <property type="project" value="UniProtKB-SubCell"/>
</dbReference>
<keyword evidence="15" id="KW-0472">Membrane</keyword>
<evidence type="ECO:0000256" key="7">
    <source>
        <dbReference type="ARBA" id="ARBA00022535"/>
    </source>
</evidence>
<evidence type="ECO:0000256" key="10">
    <source>
        <dbReference type="ARBA" id="ARBA00022741"/>
    </source>
</evidence>
<keyword evidence="6" id="KW-0723">Serine/threonine-protein kinase</keyword>
<dbReference type="Gene3D" id="2.60.120.10">
    <property type="entry name" value="Jelly Rolls"/>
    <property type="match status" value="4"/>
</dbReference>
<evidence type="ECO:0000256" key="16">
    <source>
        <dbReference type="ARBA" id="ARBA00024113"/>
    </source>
</evidence>
<dbReference type="OrthoDB" id="290584at2759"/>
<dbReference type="InterPro" id="IPR000595">
    <property type="entry name" value="cNMP-bd_dom"/>
</dbReference>
<dbReference type="SMART" id="SM00100">
    <property type="entry name" value="cNMP"/>
    <property type="match status" value="3"/>
</dbReference>
<evidence type="ECO:0000256" key="17">
    <source>
        <dbReference type="ARBA" id="ARBA00047298"/>
    </source>
</evidence>